<dbReference type="Proteomes" id="UP000184334">
    <property type="component" value="Unassembled WGS sequence"/>
</dbReference>
<protein>
    <recommendedName>
        <fullName evidence="3">DUF5723 domain-containing protein</fullName>
    </recommendedName>
</protein>
<keyword evidence="2" id="KW-1185">Reference proteome</keyword>
<accession>A0A1M5AJQ5</accession>
<comment type="caution">
    <text evidence="1">The sequence shown here is derived from an EMBL/GenBank/DDBJ whole genome shotgun (WGS) entry which is preliminary data.</text>
</comment>
<evidence type="ECO:0000313" key="1">
    <source>
        <dbReference type="EMBL" id="SHF30508.1"/>
    </source>
</evidence>
<dbReference type="OrthoDB" id="43739at2"/>
<proteinExistence type="predicted"/>
<gene>
    <name evidence="1" type="ORF">SAMN02745164_02208</name>
</gene>
<name>A0A1M5AJQ5_MARH1</name>
<sequence length="386" mass="43478">MKKILIALVLSLVVLSFAQIDALSPWNKDLNPALVSWSVRGFIDLGIELKTGLVQESLKSLDKAIDLNLFGNEGNYYDLSSSEVLGRNVSFDMFAKLKLGSFVLAPEFTIQNIDKHNFETLDFRNALLARGGLHIGLKGEDFSFGGTIKSYIPVFDVVRRNNGEEYFLITAFPNEINNLPYDYSLLYDGPNKIFNEMDMLMDKLLNNGIITLDVGFVAGKDYPAIGFGVKDIPIAQGIGIYKYDTFAEVHYSTETLEFNDFVIANYSNDQMVSRFAPWKMTFFITLPILLDFVPSIEYAPETEDFVWGIAAGKRLFWGFLPFWAEIKNYNINTDYDVLNYWTFNGGIGVNVYLGEIHASLSTEALEPENLFNARNTAINVNMAIGF</sequence>
<evidence type="ECO:0000313" key="2">
    <source>
        <dbReference type="Proteomes" id="UP000184334"/>
    </source>
</evidence>
<reference evidence="1" key="1">
    <citation type="submission" date="2016-11" db="EMBL/GenBank/DDBJ databases">
        <authorList>
            <person name="Varghese N."/>
            <person name="Submissions S."/>
        </authorList>
    </citation>
    <scope>NUCLEOTIDE SEQUENCE [LARGE SCALE GENOMIC DNA]</scope>
    <source>
        <strain evidence="1">DSM 16785</strain>
    </source>
</reference>
<dbReference type="RefSeq" id="WP_072866071.1">
    <property type="nucleotide sequence ID" value="NZ_FQUI01000064.1"/>
</dbReference>
<evidence type="ECO:0008006" key="3">
    <source>
        <dbReference type="Google" id="ProtNLM"/>
    </source>
</evidence>
<dbReference type="EMBL" id="FQUI01000064">
    <property type="protein sequence ID" value="SHF30508.1"/>
    <property type="molecule type" value="Genomic_DNA"/>
</dbReference>
<organism evidence="1 2">
    <name type="scientific">Marinitoga hydrogenitolerans (strain DSM 16785 / JCM 12826 / AT1271)</name>
    <dbReference type="NCBI Taxonomy" id="1122195"/>
    <lineage>
        <taxon>Bacteria</taxon>
        <taxon>Thermotogati</taxon>
        <taxon>Thermotogota</taxon>
        <taxon>Thermotogae</taxon>
        <taxon>Petrotogales</taxon>
        <taxon>Petrotogaceae</taxon>
        <taxon>Marinitoga</taxon>
    </lineage>
</organism>
<dbReference type="AlphaFoldDB" id="A0A1M5AJQ5"/>